<accession>A0A6A4PJA5</accession>
<reference evidence="3" key="1">
    <citation type="journal article" date="2020" name="Nat. Commun.">
        <title>Genome sequence of the cluster root forming white lupin.</title>
        <authorList>
            <person name="Hufnagel B."/>
            <person name="Marques A."/>
            <person name="Soriano A."/>
            <person name="Marques L."/>
            <person name="Divol F."/>
            <person name="Doumas P."/>
            <person name="Sallet E."/>
            <person name="Mancinotti D."/>
            <person name="Carrere S."/>
            <person name="Marande W."/>
            <person name="Arribat S."/>
            <person name="Keller J."/>
            <person name="Huneau C."/>
            <person name="Blein T."/>
            <person name="Aime D."/>
            <person name="Laguerre M."/>
            <person name="Taylor J."/>
            <person name="Schubert V."/>
            <person name="Nelson M."/>
            <person name="Geu-Flores F."/>
            <person name="Crespi M."/>
            <person name="Gallardo-Guerrero K."/>
            <person name="Delaux P.-M."/>
            <person name="Salse J."/>
            <person name="Berges H."/>
            <person name="Guyot R."/>
            <person name="Gouzy J."/>
            <person name="Peret B."/>
        </authorList>
    </citation>
    <scope>NUCLEOTIDE SEQUENCE [LARGE SCALE GENOMIC DNA]</scope>
    <source>
        <strain evidence="3">cv. Amiga</strain>
    </source>
</reference>
<name>A0A6A4PJA5_LUPAL</name>
<keyword evidence="3" id="KW-1185">Reference proteome</keyword>
<dbReference type="Proteomes" id="UP000447434">
    <property type="component" value="Chromosome 13"/>
</dbReference>
<comment type="caution">
    <text evidence="2">The sequence shown here is derived from an EMBL/GenBank/DDBJ whole genome shotgun (WGS) entry which is preliminary data.</text>
</comment>
<evidence type="ECO:0000313" key="3">
    <source>
        <dbReference type="Proteomes" id="UP000447434"/>
    </source>
</evidence>
<proteinExistence type="predicted"/>
<evidence type="ECO:0000313" key="1">
    <source>
        <dbReference type="EMBL" id="KAE9601539.1"/>
    </source>
</evidence>
<dbReference type="EMBL" id="WOCE01000013">
    <property type="protein sequence ID" value="KAE9601540.1"/>
    <property type="molecule type" value="Genomic_DNA"/>
</dbReference>
<reference evidence="2" key="2">
    <citation type="journal article" date="2020" name="Nat. Commun.">
        <title>High-quality genome sequence of white lupin provides insight into soil exploration and seed quality.</title>
        <authorList>
            <person name="Hufnagel B."/>
            <person name="Marques A."/>
            <person name="Soriano A."/>
            <person name="Marques L."/>
            <person name="Divol F."/>
            <person name="Doumas P."/>
            <person name="Sallet E."/>
            <person name="Mancinotti D."/>
            <person name="Carrere S."/>
            <person name="Marande W."/>
            <person name="Arribat S."/>
            <person name="Keller J."/>
            <person name="Huneau C."/>
            <person name="Blein T."/>
            <person name="Aime D."/>
            <person name="Laguerre M."/>
            <person name="Taylor J."/>
            <person name="Schubert V."/>
            <person name="Nelson M."/>
            <person name="Geu-Flores F."/>
            <person name="Crespi M."/>
            <person name="Gallardo K."/>
            <person name="Delaux P.M."/>
            <person name="Salse J."/>
            <person name="Berges H."/>
            <person name="Guyot R."/>
            <person name="Gouzy J."/>
            <person name="Peret B."/>
        </authorList>
    </citation>
    <scope>NUCLEOTIDE SEQUENCE</scope>
    <source>
        <tissue evidence="2">Leaves</tissue>
    </source>
</reference>
<protein>
    <submittedName>
        <fullName evidence="2">Uncharacterized protein</fullName>
    </submittedName>
</protein>
<evidence type="ECO:0000313" key="2">
    <source>
        <dbReference type="EMBL" id="KAE9601540.1"/>
    </source>
</evidence>
<organism evidence="2 3">
    <name type="scientific">Lupinus albus</name>
    <name type="common">White lupine</name>
    <name type="synonym">Lupinus termis</name>
    <dbReference type="NCBI Taxonomy" id="3870"/>
    <lineage>
        <taxon>Eukaryota</taxon>
        <taxon>Viridiplantae</taxon>
        <taxon>Streptophyta</taxon>
        <taxon>Embryophyta</taxon>
        <taxon>Tracheophyta</taxon>
        <taxon>Spermatophyta</taxon>
        <taxon>Magnoliopsida</taxon>
        <taxon>eudicotyledons</taxon>
        <taxon>Gunneridae</taxon>
        <taxon>Pentapetalae</taxon>
        <taxon>rosids</taxon>
        <taxon>fabids</taxon>
        <taxon>Fabales</taxon>
        <taxon>Fabaceae</taxon>
        <taxon>Papilionoideae</taxon>
        <taxon>50 kb inversion clade</taxon>
        <taxon>genistoids sensu lato</taxon>
        <taxon>core genistoids</taxon>
        <taxon>Genisteae</taxon>
        <taxon>Lupinus</taxon>
    </lineage>
</organism>
<dbReference type="EMBL" id="WOCE01000013">
    <property type="protein sequence ID" value="KAE9601539.1"/>
    <property type="molecule type" value="Genomic_DNA"/>
</dbReference>
<gene>
    <name evidence="1" type="ORF">Lalb_Chr13g0298891</name>
    <name evidence="2" type="ORF">Lalb_Chr13g0298931</name>
</gene>
<dbReference type="AlphaFoldDB" id="A0A6A4PJA5"/>
<sequence length="49" mass="5686">MHSQLIMSLQNYDVCRRILGKIHCELFAQLICNSTLFSEPSTIPLRCNF</sequence>